<dbReference type="InterPro" id="IPR006108">
    <property type="entry name" value="3HC_DH_C"/>
</dbReference>
<comment type="similarity">
    <text evidence="14">Belongs to the enoyl-CoA hydratase/isomerase family.</text>
</comment>
<reference evidence="17 18" key="1">
    <citation type="journal article" date="2021" name="Int. J. Syst. Evol. Microbiol.">
        <title>Steroidobacter gossypii sp. nov., isolated from soil of cotton cropping field.</title>
        <authorList>
            <person name="Huang R."/>
            <person name="Yang S."/>
            <person name="Zhen C."/>
            <person name="Liu W."/>
        </authorList>
    </citation>
    <scope>NUCLEOTIDE SEQUENCE [LARGE SCALE GENOMIC DNA]</scope>
    <source>
        <strain evidence="17 18">S1-65</strain>
    </source>
</reference>
<dbReference type="InterPro" id="IPR018376">
    <property type="entry name" value="Enoyl-CoA_hyd/isom_CS"/>
</dbReference>
<dbReference type="CDD" id="cd06558">
    <property type="entry name" value="crotonase-like"/>
    <property type="match status" value="1"/>
</dbReference>
<dbReference type="InterPro" id="IPR008927">
    <property type="entry name" value="6-PGluconate_DH-like_C_sf"/>
</dbReference>
<evidence type="ECO:0000256" key="6">
    <source>
        <dbReference type="ARBA" id="ARBA00023002"/>
    </source>
</evidence>
<feature type="domain" description="3-hydroxyacyl-CoA dehydrogenase C-terminal" evidence="15">
    <location>
        <begin position="609"/>
        <end position="694"/>
    </location>
</feature>
<feature type="domain" description="3-hydroxyacyl-CoA dehydrogenase NAD binding" evidence="16">
    <location>
        <begin position="300"/>
        <end position="476"/>
    </location>
</feature>
<feature type="domain" description="3-hydroxyacyl-CoA dehydrogenase C-terminal" evidence="15">
    <location>
        <begin position="480"/>
        <end position="573"/>
    </location>
</feature>
<dbReference type="SUPFAM" id="SSF51735">
    <property type="entry name" value="NAD(P)-binding Rossmann-fold domains"/>
    <property type="match status" value="1"/>
</dbReference>
<keyword evidence="6" id="KW-0560">Oxidoreductase</keyword>
<dbReference type="EMBL" id="JAEVLS010000003">
    <property type="protein sequence ID" value="MBM0106294.1"/>
    <property type="molecule type" value="Genomic_DNA"/>
</dbReference>
<dbReference type="InterPro" id="IPR029045">
    <property type="entry name" value="ClpP/crotonase-like_dom_sf"/>
</dbReference>
<evidence type="ECO:0000256" key="9">
    <source>
        <dbReference type="ARBA" id="ARBA00023140"/>
    </source>
</evidence>
<evidence type="ECO:0000256" key="10">
    <source>
        <dbReference type="ARBA" id="ARBA00023235"/>
    </source>
</evidence>
<evidence type="ECO:0000256" key="13">
    <source>
        <dbReference type="ARBA" id="ARBA00049556"/>
    </source>
</evidence>
<dbReference type="Gene3D" id="3.40.50.720">
    <property type="entry name" value="NAD(P)-binding Rossmann-like Domain"/>
    <property type="match status" value="1"/>
</dbReference>
<evidence type="ECO:0000256" key="5">
    <source>
        <dbReference type="ARBA" id="ARBA00022963"/>
    </source>
</evidence>
<keyword evidence="18" id="KW-1185">Reference proteome</keyword>
<evidence type="ECO:0000256" key="2">
    <source>
        <dbReference type="ARBA" id="ARBA00005005"/>
    </source>
</evidence>
<keyword evidence="5" id="KW-0442">Lipid degradation</keyword>
<dbReference type="InterPro" id="IPR001753">
    <property type="entry name" value="Enoyl-CoA_hydra/iso"/>
</dbReference>
<sequence length="709" mass="77224">MMSSSNVVRVERDGELAVVVVHNPPVNTIDAEVRAGLQQALSQIQSSKDVRGVLLLCEGSTFFSGADIGEFSGPPREEEYRQLFNGYEALSVPAVAAMHGTVMGGGLEIALACHYRVAAAGARFGMPEVTLGIIPGAGGTQRMPRLIGAEQALELIVSARPVDAAKGRELGFIDEIVEGDLRAGAIAYLRSLIAAGKGPRRTSEMTVPAASATAEIFERQREQARKLYPNRNAAQVAVEVVQAATTMPFQQGLEYETKRVNECKRSVESKGAVHVFFAERETRRIPGLSDSIKAKPIKSAGVIGAGTMGGGIAICFANAGIKVTLLDANEQGLAKGLANVDKTYESMVKRGRLSAEDKARRMALIGTSLSYDDLRDADVIIEAVFESMELKRKIFVELDRVAKPGAVLATNTSTLDIEQIADATKRPQDVIGMHFFSPANVMPLLEVVRTTRTSDETIRTVMDLAKPLRKTPVLAKVCYGFIGNRMMEGYAREAERMVLEGATPRQVDSALEEWGMAMGILAVFDMAGIDVGVNVHKANASQFPPDPAYYQADFALHDAGRLGQKNGKGYYRYEPGNRARFDDPEAIAIIAERARQLKVPQRQHTKQEILERCLYPLLNEGLRILGEGVALRASDIDVVWAAGYGFPRYRGGPMFYAETIGLDVLLAGMRKYQDIFGPMHWQPAPLLVELVERGLTIAQWEAQQRGAAR</sequence>
<organism evidence="17 18">
    <name type="scientific">Steroidobacter gossypii</name>
    <dbReference type="NCBI Taxonomy" id="2805490"/>
    <lineage>
        <taxon>Bacteria</taxon>
        <taxon>Pseudomonadati</taxon>
        <taxon>Pseudomonadota</taxon>
        <taxon>Gammaproteobacteria</taxon>
        <taxon>Steroidobacterales</taxon>
        <taxon>Steroidobacteraceae</taxon>
        <taxon>Steroidobacter</taxon>
    </lineage>
</organism>
<comment type="catalytic activity">
    <reaction evidence="13">
        <text>a (3S)-3-hydroxyacyl-CoA + NAD(+) = a 3-oxoacyl-CoA + NADH + H(+)</text>
        <dbReference type="Rhea" id="RHEA:22432"/>
        <dbReference type="ChEBI" id="CHEBI:15378"/>
        <dbReference type="ChEBI" id="CHEBI:57318"/>
        <dbReference type="ChEBI" id="CHEBI:57540"/>
        <dbReference type="ChEBI" id="CHEBI:57945"/>
        <dbReference type="ChEBI" id="CHEBI:90726"/>
        <dbReference type="EC" id="1.1.1.35"/>
    </reaction>
</comment>
<comment type="pathway">
    <text evidence="2">Lipid metabolism; fatty acid beta-oxidation.</text>
</comment>
<accession>A0ABS1WZ86</accession>
<evidence type="ECO:0000256" key="14">
    <source>
        <dbReference type="RuleBase" id="RU003707"/>
    </source>
</evidence>
<dbReference type="Pfam" id="PF00378">
    <property type="entry name" value="ECH_1"/>
    <property type="match status" value="1"/>
</dbReference>
<comment type="subcellular location">
    <subcellularLocation>
        <location evidence="1">Peroxisome</location>
    </subcellularLocation>
</comment>
<evidence type="ECO:0000259" key="15">
    <source>
        <dbReference type="Pfam" id="PF00725"/>
    </source>
</evidence>
<dbReference type="PANTHER" id="PTHR23309">
    <property type="entry name" value="3-HYDROXYACYL-COA DEHYROGENASE"/>
    <property type="match status" value="1"/>
</dbReference>
<keyword evidence="9" id="KW-0576">Peroxisome</keyword>
<name>A0ABS1WZ86_9GAMM</name>
<dbReference type="InterPro" id="IPR006176">
    <property type="entry name" value="3-OHacyl-CoA_DH_NAD-bd"/>
</dbReference>
<keyword evidence="8" id="KW-0443">Lipid metabolism</keyword>
<evidence type="ECO:0000256" key="12">
    <source>
        <dbReference type="ARBA" id="ARBA00023268"/>
    </source>
</evidence>
<keyword evidence="10" id="KW-0413">Isomerase</keyword>
<dbReference type="Proteomes" id="UP000661077">
    <property type="component" value="Unassembled WGS sequence"/>
</dbReference>
<dbReference type="PROSITE" id="PS00166">
    <property type="entry name" value="ENOYL_COA_HYDRATASE"/>
    <property type="match status" value="1"/>
</dbReference>
<proteinExistence type="inferred from homology"/>
<dbReference type="SUPFAM" id="SSF48179">
    <property type="entry name" value="6-phosphogluconate dehydrogenase C-terminal domain-like"/>
    <property type="match status" value="2"/>
</dbReference>
<dbReference type="Pfam" id="PF02737">
    <property type="entry name" value="3HCDH_N"/>
    <property type="match status" value="1"/>
</dbReference>
<evidence type="ECO:0000313" key="18">
    <source>
        <dbReference type="Proteomes" id="UP000661077"/>
    </source>
</evidence>
<dbReference type="InterPro" id="IPR036291">
    <property type="entry name" value="NAD(P)-bd_dom_sf"/>
</dbReference>
<dbReference type="PANTHER" id="PTHR23309:SF51">
    <property type="entry name" value="3-HYDROXYACYL-COA DEHYDROGENASE-RELATED"/>
    <property type="match status" value="1"/>
</dbReference>
<evidence type="ECO:0000256" key="3">
    <source>
        <dbReference type="ARBA" id="ARBA00008750"/>
    </source>
</evidence>
<evidence type="ECO:0000259" key="16">
    <source>
        <dbReference type="Pfam" id="PF02737"/>
    </source>
</evidence>
<dbReference type="Gene3D" id="3.90.226.10">
    <property type="entry name" value="2-enoyl-CoA Hydratase, Chain A, domain 1"/>
    <property type="match status" value="1"/>
</dbReference>
<evidence type="ECO:0000256" key="11">
    <source>
        <dbReference type="ARBA" id="ARBA00023239"/>
    </source>
</evidence>
<keyword evidence="4" id="KW-0276">Fatty acid metabolism</keyword>
<keyword evidence="12" id="KW-0511">Multifunctional enzyme</keyword>
<evidence type="ECO:0000256" key="8">
    <source>
        <dbReference type="ARBA" id="ARBA00023098"/>
    </source>
</evidence>
<evidence type="ECO:0000256" key="7">
    <source>
        <dbReference type="ARBA" id="ARBA00023027"/>
    </source>
</evidence>
<evidence type="ECO:0000256" key="1">
    <source>
        <dbReference type="ARBA" id="ARBA00004275"/>
    </source>
</evidence>
<comment type="caution">
    <text evidence="17">The sequence shown here is derived from an EMBL/GenBank/DDBJ whole genome shotgun (WGS) entry which is preliminary data.</text>
</comment>
<evidence type="ECO:0000313" key="17">
    <source>
        <dbReference type="EMBL" id="MBM0106294.1"/>
    </source>
</evidence>
<dbReference type="Pfam" id="PF00725">
    <property type="entry name" value="3HCDH"/>
    <property type="match status" value="2"/>
</dbReference>
<gene>
    <name evidence="17" type="ORF">JM946_16290</name>
</gene>
<keyword evidence="11" id="KW-0456">Lyase</keyword>
<protein>
    <submittedName>
        <fullName evidence="17">Enoyl-CoA hydratase/isomerase family protein</fullName>
    </submittedName>
</protein>
<evidence type="ECO:0000256" key="4">
    <source>
        <dbReference type="ARBA" id="ARBA00022832"/>
    </source>
</evidence>
<dbReference type="SUPFAM" id="SSF52096">
    <property type="entry name" value="ClpP/crotonase"/>
    <property type="match status" value="1"/>
</dbReference>
<keyword evidence="7" id="KW-0520">NAD</keyword>
<comment type="similarity">
    <text evidence="3">In the N-terminal section; belongs to the enoyl-CoA hydratase/isomerase family.</text>
</comment>
<dbReference type="Gene3D" id="1.10.1040.50">
    <property type="match status" value="1"/>
</dbReference>
<dbReference type="RefSeq" id="WP_203168401.1">
    <property type="nucleotide sequence ID" value="NZ_JAEVLS010000003.1"/>
</dbReference>